<evidence type="ECO:0000256" key="1">
    <source>
        <dbReference type="SAM" id="MobiDB-lite"/>
    </source>
</evidence>
<feature type="domain" description="MADF" evidence="2">
    <location>
        <begin position="32"/>
        <end position="120"/>
    </location>
</feature>
<proteinExistence type="predicted"/>
<feature type="region of interest" description="Disordered" evidence="1">
    <location>
        <begin position="393"/>
        <end position="484"/>
    </location>
</feature>
<dbReference type="GO" id="GO:0005634">
    <property type="term" value="C:nucleus"/>
    <property type="evidence" value="ECO:0007669"/>
    <property type="project" value="TreeGrafter"/>
</dbReference>
<dbReference type="WBParaSite" id="BXY_0836200.1">
    <property type="protein sequence ID" value="BXY_0836200.1"/>
    <property type="gene ID" value="BXY_0836200"/>
</dbReference>
<organism evidence="3 4">
    <name type="scientific">Bursaphelenchus xylophilus</name>
    <name type="common">Pinewood nematode worm</name>
    <name type="synonym">Aphelenchoides xylophilus</name>
    <dbReference type="NCBI Taxonomy" id="6326"/>
    <lineage>
        <taxon>Eukaryota</taxon>
        <taxon>Metazoa</taxon>
        <taxon>Ecdysozoa</taxon>
        <taxon>Nematoda</taxon>
        <taxon>Chromadorea</taxon>
        <taxon>Rhabditida</taxon>
        <taxon>Tylenchina</taxon>
        <taxon>Tylenchomorpha</taxon>
        <taxon>Aphelenchoidea</taxon>
        <taxon>Aphelenchoididae</taxon>
        <taxon>Bursaphelenchus</taxon>
    </lineage>
</organism>
<evidence type="ECO:0000313" key="4">
    <source>
        <dbReference type="WBParaSite" id="BXY_0836200.1"/>
    </source>
</evidence>
<sequence length="571" mass="63517">MYRRYLKLIMTEKPEKVVNPELAEVTDDIRKAIIEQYYKQPVLWDRNHEKADRSSMPAAWEFIASAVSTRSKTFSVKIVKTVMKNLKDQFVRVHRKATQEGGTVQWKFYEDLLFLADSLPSAKQPLQSTENVNIAQEMPRTNGILSNFVSSISSAFTRQPPNPSDYIKEEYEGNLVVDETNQAPASTDSPTNMLYNAAQNRIQCKEELLNLSNPPNQVQYQNTPVYSTIANAVPHQVQHPVPLNTANTRSQPVFSEIPGVFTQSTPIKDTPQTALIKPEFSPIPHNSSFANLVPPTAQTNSAQNVPDSPKSEQSSQPILPPSEVHHPGPLYECISQAISPQCFADTLNDVYIASLNSQKRLQNEGHNLMESTKKPRIEVNSVNLAPNQPVSAPLPQLVAPPSPTAPLKSVTKEAQVSVPPASVHTKPVEVPISKIAETPDKPPPKNSKSAEAPNKPPPKNSKVAETPNKPLPKKPSTAVKSSQPLVLTNITPQETCRKPQAHNKTDVDRRIILSMQDQCLKTMEMVQSQSALGLMVAEIARKLESERKDKTLEFKRAVLQLIDNYEQLLYH</sequence>
<name>A0A1I7S5S7_BURXY</name>
<dbReference type="PANTHER" id="PTHR12243">
    <property type="entry name" value="MADF DOMAIN TRANSCRIPTION FACTOR"/>
    <property type="match status" value="1"/>
</dbReference>
<feature type="compositionally biased region" description="Polar residues" evidence="1">
    <location>
        <begin position="286"/>
        <end position="317"/>
    </location>
</feature>
<dbReference type="GO" id="GO:0005667">
    <property type="term" value="C:transcription regulator complex"/>
    <property type="evidence" value="ECO:0007669"/>
    <property type="project" value="TreeGrafter"/>
</dbReference>
<dbReference type="Proteomes" id="UP000095284">
    <property type="component" value="Unplaced"/>
</dbReference>
<protein>
    <submittedName>
        <fullName evidence="4">MADF domain-containing protein</fullName>
    </submittedName>
</protein>
<dbReference type="PROSITE" id="PS51029">
    <property type="entry name" value="MADF"/>
    <property type="match status" value="1"/>
</dbReference>
<dbReference type="Pfam" id="PF10545">
    <property type="entry name" value="MADF_DNA_bdg"/>
    <property type="match status" value="1"/>
</dbReference>
<dbReference type="GO" id="GO:0006357">
    <property type="term" value="P:regulation of transcription by RNA polymerase II"/>
    <property type="evidence" value="ECO:0007669"/>
    <property type="project" value="TreeGrafter"/>
</dbReference>
<dbReference type="SMART" id="SM00595">
    <property type="entry name" value="MADF"/>
    <property type="match status" value="1"/>
</dbReference>
<accession>A0A1I7S5S7</accession>
<dbReference type="AlphaFoldDB" id="A0A1I7S5S7"/>
<dbReference type="InterPro" id="IPR006578">
    <property type="entry name" value="MADF-dom"/>
</dbReference>
<evidence type="ECO:0000259" key="2">
    <source>
        <dbReference type="PROSITE" id="PS51029"/>
    </source>
</evidence>
<reference evidence="4" key="1">
    <citation type="submission" date="2016-11" db="UniProtKB">
        <authorList>
            <consortium name="WormBaseParasite"/>
        </authorList>
    </citation>
    <scope>IDENTIFICATION</scope>
</reference>
<dbReference type="InterPro" id="IPR039353">
    <property type="entry name" value="TF_Adf1"/>
</dbReference>
<evidence type="ECO:0000313" key="3">
    <source>
        <dbReference type="Proteomes" id="UP000095284"/>
    </source>
</evidence>
<feature type="region of interest" description="Disordered" evidence="1">
    <location>
        <begin position="286"/>
        <end position="324"/>
    </location>
</feature>
<dbReference type="PANTHER" id="PTHR12243:SF67">
    <property type="entry name" value="COREPRESSOR OF PANGOLIN, ISOFORM A-RELATED"/>
    <property type="match status" value="1"/>
</dbReference>